<reference evidence="2 3" key="1">
    <citation type="journal article" date="2012" name="BMC Genomics">
        <title>Sequencing the genome of Marssonina brunnea reveals fungus-poplar co-evolution.</title>
        <authorList>
            <person name="Zhu S."/>
            <person name="Cao Y.-Z."/>
            <person name="Jiang C."/>
            <person name="Tan B.-Y."/>
            <person name="Wang Z."/>
            <person name="Feng S."/>
            <person name="Zhang L."/>
            <person name="Su X.-H."/>
            <person name="Brejova B."/>
            <person name="Vinar T."/>
            <person name="Xu M."/>
            <person name="Wang M.-X."/>
            <person name="Zhang S.-G."/>
            <person name="Huang M.-R."/>
            <person name="Wu R."/>
            <person name="Zhou Y."/>
        </authorList>
    </citation>
    <scope>NUCLEOTIDE SEQUENCE [LARGE SCALE GENOMIC DNA]</scope>
    <source>
        <strain evidence="2 3">MB_m1</strain>
    </source>
</reference>
<dbReference type="InParanoid" id="K1WMQ1"/>
<evidence type="ECO:0000313" key="2">
    <source>
        <dbReference type="EMBL" id="EKD13602.1"/>
    </source>
</evidence>
<evidence type="ECO:0000313" key="3">
    <source>
        <dbReference type="Proteomes" id="UP000006753"/>
    </source>
</evidence>
<dbReference type="Proteomes" id="UP000006753">
    <property type="component" value="Unassembled WGS sequence"/>
</dbReference>
<organism evidence="2 3">
    <name type="scientific">Marssonina brunnea f. sp. multigermtubi (strain MB_m1)</name>
    <name type="common">Marssonina leaf spot fungus</name>
    <dbReference type="NCBI Taxonomy" id="1072389"/>
    <lineage>
        <taxon>Eukaryota</taxon>
        <taxon>Fungi</taxon>
        <taxon>Dikarya</taxon>
        <taxon>Ascomycota</taxon>
        <taxon>Pezizomycotina</taxon>
        <taxon>Leotiomycetes</taxon>
        <taxon>Helotiales</taxon>
        <taxon>Drepanopezizaceae</taxon>
        <taxon>Drepanopeziza</taxon>
    </lineage>
</organism>
<feature type="region of interest" description="Disordered" evidence="1">
    <location>
        <begin position="1"/>
        <end position="27"/>
    </location>
</feature>
<evidence type="ECO:0000256" key="1">
    <source>
        <dbReference type="SAM" id="MobiDB-lite"/>
    </source>
</evidence>
<gene>
    <name evidence="2" type="ORF">MBM_08320</name>
</gene>
<dbReference type="EMBL" id="JH921449">
    <property type="protein sequence ID" value="EKD13602.1"/>
    <property type="molecule type" value="Genomic_DNA"/>
</dbReference>
<dbReference type="GeneID" id="18764255"/>
<dbReference type="HOGENOM" id="CLU_706113_0_0_1"/>
<keyword evidence="3" id="KW-1185">Reference proteome</keyword>
<name>K1WMQ1_MARBU</name>
<sequence length="391" mass="44748">MGSMFSALGTNRRPRRQRQPQHPLRATPPIHQIEEVASPFETTTSHSWFFSGLLSLFPQSFDSPRASPGVPNSPTANMKSTLYKLPTELREMVFKYSLAPEWDGKMPGLIKALRSDKDLYAECIHAWRKHKHTYILSEKNNWSFLDMPKKVIATITKVRIMVDEDIALHPLLRWSDMAVIHERFPMSIHDLSLTAALATSVTSVTLDCRPKTSNLYFWYPSKFTMYLSGFPVLTYVEITCPLKPNSPVHEGGGGRGLRDEEAMVNSAWQEMTMKKAVRAGNLELGVLAKLKMVYADVYWEYGNREFRKFEYRDAWIWIAEEGKTLNKIDLPPGLMMTGPRKRRGLFRQLPVKFSIFTDEDRRHSLAVGGIVIGKNPNRSLGELCDTHDNRK</sequence>
<proteinExistence type="predicted"/>
<dbReference type="AlphaFoldDB" id="K1WMQ1"/>
<accession>K1WMQ1</accession>
<dbReference type="KEGG" id="mbe:MBM_08320"/>
<dbReference type="OrthoDB" id="3543673at2759"/>
<protein>
    <submittedName>
        <fullName evidence="2">Uncharacterized protein</fullName>
    </submittedName>
</protein>